<protein>
    <submittedName>
        <fullName evidence="1">Cof-type HAD-IIB family hydrolase</fullName>
    </submittedName>
</protein>
<dbReference type="PANTHER" id="PTHR10000:SF8">
    <property type="entry name" value="HAD SUPERFAMILY HYDROLASE-LIKE, TYPE 3"/>
    <property type="match status" value="1"/>
</dbReference>
<dbReference type="InterPro" id="IPR036412">
    <property type="entry name" value="HAD-like_sf"/>
</dbReference>
<dbReference type="NCBIfam" id="TIGR01484">
    <property type="entry name" value="HAD-SF-IIB"/>
    <property type="match status" value="1"/>
</dbReference>
<dbReference type="NCBIfam" id="TIGR00099">
    <property type="entry name" value="Cof-subfamily"/>
    <property type="match status" value="1"/>
</dbReference>
<dbReference type="AlphaFoldDB" id="A0A7X5BZ08"/>
<accession>A0A7X5BZ08</accession>
<dbReference type="GO" id="GO:0005829">
    <property type="term" value="C:cytosol"/>
    <property type="evidence" value="ECO:0007669"/>
    <property type="project" value="TreeGrafter"/>
</dbReference>
<evidence type="ECO:0000313" key="2">
    <source>
        <dbReference type="Proteomes" id="UP000558113"/>
    </source>
</evidence>
<dbReference type="Proteomes" id="UP000558113">
    <property type="component" value="Unassembled WGS sequence"/>
</dbReference>
<name>A0A7X5BZ08_9BACL</name>
<dbReference type="Gene3D" id="3.40.50.1000">
    <property type="entry name" value="HAD superfamily/HAD-like"/>
    <property type="match status" value="1"/>
</dbReference>
<keyword evidence="1" id="KW-0378">Hydrolase</keyword>
<dbReference type="InterPro" id="IPR000150">
    <property type="entry name" value="Cof"/>
</dbReference>
<dbReference type="PANTHER" id="PTHR10000">
    <property type="entry name" value="PHOSPHOSERINE PHOSPHATASE"/>
    <property type="match status" value="1"/>
</dbReference>
<dbReference type="SFLD" id="SFLDS00003">
    <property type="entry name" value="Haloacid_Dehalogenase"/>
    <property type="match status" value="1"/>
</dbReference>
<dbReference type="InterPro" id="IPR006379">
    <property type="entry name" value="HAD-SF_hydro_IIB"/>
</dbReference>
<gene>
    <name evidence="1" type="ORF">GT003_14555</name>
</gene>
<dbReference type="InterPro" id="IPR023214">
    <property type="entry name" value="HAD_sf"/>
</dbReference>
<proteinExistence type="predicted"/>
<dbReference type="Pfam" id="PF08282">
    <property type="entry name" value="Hydrolase_3"/>
    <property type="match status" value="1"/>
</dbReference>
<dbReference type="GO" id="GO:0016791">
    <property type="term" value="F:phosphatase activity"/>
    <property type="evidence" value="ECO:0007669"/>
    <property type="project" value="UniProtKB-ARBA"/>
</dbReference>
<organism evidence="1 2">
    <name type="scientific">Paenibacillus sacheonensis</name>
    <dbReference type="NCBI Taxonomy" id="742054"/>
    <lineage>
        <taxon>Bacteria</taxon>
        <taxon>Bacillati</taxon>
        <taxon>Bacillota</taxon>
        <taxon>Bacilli</taxon>
        <taxon>Bacillales</taxon>
        <taxon>Paenibacillaceae</taxon>
        <taxon>Paenibacillus</taxon>
    </lineage>
</organism>
<reference evidence="1 2" key="1">
    <citation type="submission" date="2020-01" db="EMBL/GenBank/DDBJ databases">
        <title>Paenibacillus soybeanensis sp. nov. isolated from the nodules of soybean (Glycine max(L.) Merr).</title>
        <authorList>
            <person name="Wang H."/>
        </authorList>
    </citation>
    <scope>NUCLEOTIDE SEQUENCE [LARGE SCALE GENOMIC DNA]</scope>
    <source>
        <strain evidence="1 2">DSM 23054</strain>
    </source>
</reference>
<dbReference type="Gene3D" id="3.30.1240.10">
    <property type="match status" value="1"/>
</dbReference>
<sequence length="269" mass="29017">MAAHDQPRRKLFLSDIDGTLMDSRKQIRDEDIEAIREAHRQGVVIALASGRMHAEIKQVMDLLEVPCYAICQNGADLVGLDGHAIRSFRYEADLALSVLAFTDREGLVPVVCGSDGNYAADLNPKAEQVGKRFLTPLRERKQLAADIAGGMKITKFSVYGEIPALQILLEELREQYGSRITASFSDPDGVDVMPGSVDKGSAAEALMELLGIAQADTACIGDSFNDLAMFRACSRSIAMSHAPDEVRAAAAHAADTVALGLRAWLGSED</sequence>
<dbReference type="SFLD" id="SFLDG01140">
    <property type="entry name" value="C2.B:_Phosphomannomutase_and_P"/>
    <property type="match status" value="1"/>
</dbReference>
<comment type="caution">
    <text evidence="1">The sequence shown here is derived from an EMBL/GenBank/DDBJ whole genome shotgun (WGS) entry which is preliminary data.</text>
</comment>
<dbReference type="EMBL" id="JAAAMU010000006">
    <property type="protein sequence ID" value="NBC70217.1"/>
    <property type="molecule type" value="Genomic_DNA"/>
</dbReference>
<dbReference type="OrthoDB" id="9806027at2"/>
<dbReference type="GO" id="GO:0000287">
    <property type="term" value="F:magnesium ion binding"/>
    <property type="evidence" value="ECO:0007669"/>
    <property type="project" value="TreeGrafter"/>
</dbReference>
<evidence type="ECO:0000313" key="1">
    <source>
        <dbReference type="EMBL" id="NBC70217.1"/>
    </source>
</evidence>
<dbReference type="RefSeq" id="WP_161698908.1">
    <property type="nucleotide sequence ID" value="NZ_JAAAMU010000006.1"/>
</dbReference>
<keyword evidence="2" id="KW-1185">Reference proteome</keyword>
<dbReference type="SUPFAM" id="SSF56784">
    <property type="entry name" value="HAD-like"/>
    <property type="match status" value="1"/>
</dbReference>